<dbReference type="Proteomes" id="UP000285712">
    <property type="component" value="Unassembled WGS sequence"/>
</dbReference>
<organism evidence="4 5">
    <name type="scientific">Aphanomyces astaci</name>
    <name type="common">Crayfish plague agent</name>
    <dbReference type="NCBI Taxonomy" id="112090"/>
    <lineage>
        <taxon>Eukaryota</taxon>
        <taxon>Sar</taxon>
        <taxon>Stramenopiles</taxon>
        <taxon>Oomycota</taxon>
        <taxon>Saprolegniomycetes</taxon>
        <taxon>Saprolegniales</taxon>
        <taxon>Verrucalvaceae</taxon>
        <taxon>Aphanomyces</taxon>
    </lineage>
</organism>
<dbReference type="InterPro" id="IPR013762">
    <property type="entry name" value="Integrase-like_cat_sf"/>
</dbReference>
<proteinExistence type="predicted"/>
<dbReference type="Gene3D" id="1.10.443.10">
    <property type="entry name" value="Intergrase catalytic core"/>
    <property type="match status" value="1"/>
</dbReference>
<feature type="coiled-coil region" evidence="2">
    <location>
        <begin position="356"/>
        <end position="383"/>
    </location>
</feature>
<dbReference type="InterPro" id="IPR011010">
    <property type="entry name" value="DNA_brk_join_enz"/>
</dbReference>
<dbReference type="GO" id="GO:0015074">
    <property type="term" value="P:DNA integration"/>
    <property type="evidence" value="ECO:0007669"/>
    <property type="project" value="InterPro"/>
</dbReference>
<evidence type="ECO:0000313" key="4">
    <source>
        <dbReference type="EMBL" id="RHY87016.1"/>
    </source>
</evidence>
<evidence type="ECO:0008006" key="6">
    <source>
        <dbReference type="Google" id="ProtNLM"/>
    </source>
</evidence>
<dbReference type="AlphaFoldDB" id="A0A3R7A650"/>
<evidence type="ECO:0000256" key="1">
    <source>
        <dbReference type="ARBA" id="ARBA00023172"/>
    </source>
</evidence>
<dbReference type="SUPFAM" id="SSF56349">
    <property type="entry name" value="DNA breaking-rejoining enzymes"/>
    <property type="match status" value="1"/>
</dbReference>
<feature type="region of interest" description="Disordered" evidence="3">
    <location>
        <begin position="1"/>
        <end position="24"/>
    </location>
</feature>
<comment type="caution">
    <text evidence="4">The sequence shown here is derived from an EMBL/GenBank/DDBJ whole genome shotgun (WGS) entry which is preliminary data.</text>
</comment>
<evidence type="ECO:0000313" key="5">
    <source>
        <dbReference type="Proteomes" id="UP000285712"/>
    </source>
</evidence>
<reference evidence="4 5" key="1">
    <citation type="submission" date="2018-08" db="EMBL/GenBank/DDBJ databases">
        <title>Aphanomyces genome sequencing and annotation.</title>
        <authorList>
            <person name="Minardi D."/>
            <person name="Oidtmann B."/>
            <person name="Van Der Giezen M."/>
            <person name="Studholme D.J."/>
        </authorList>
    </citation>
    <scope>NUCLEOTIDE SEQUENCE [LARGE SCALE GENOMIC DNA]</scope>
    <source>
        <strain evidence="4 5">Sv</strain>
    </source>
</reference>
<evidence type="ECO:0000256" key="2">
    <source>
        <dbReference type="SAM" id="Coils"/>
    </source>
</evidence>
<dbReference type="VEuPathDB" id="FungiDB:H257_17400"/>
<keyword evidence="1" id="KW-0233">DNA recombination</keyword>
<sequence>MPPRRKRSTTTIEDAKNNTRTDSTKKRYTTQIRTIVQWAMAHGHSQGVLDRNTLNLATFSFGDFTKFLEWCYQTKHMAASTLGSYRSAIVFLYEKQGVTIPQAFQDELPHIMKGYSRFIAADIEEGVQTTKSKRPLTIEEMKRLTSRSVALADAGCTHAYLLLTWNLMGRPGSTASIHLNSLSCEEDCLGVQFRRLKTAQEGVGPNKPRHCFANPLKPNLCVVLALGLYLVMHPTMDPDARLFPAVNPGDNFSRSFAKLVHALVALDGVDRLPNVATHSIRKGAVTFALSGCTSGPSIGVLTTRAGWSLGDVLDRYIHTHLRGTSTPDLLHQLAPNVTINDGNIRRTGIPPHVHMYTQLEVMRNELQSTRDELQTARSELHNVHGKVDIILAELQSMRTASTPGWILWFLGNDSTQDRPFRCIHSSDLATEAAKNMYVHWKHVMRRMEDIFEAETGAKPHDHDRPSDRHVTESFGVVFRVLGPQLTGRNKKRKRDETDLKVATVSGILHKMKRSAY</sequence>
<dbReference type="GO" id="GO:0006310">
    <property type="term" value="P:DNA recombination"/>
    <property type="evidence" value="ECO:0007669"/>
    <property type="project" value="UniProtKB-KW"/>
</dbReference>
<feature type="compositionally biased region" description="Basic and acidic residues" evidence="3">
    <location>
        <begin position="13"/>
        <end position="24"/>
    </location>
</feature>
<accession>A0A3R7A650</accession>
<dbReference type="VEuPathDB" id="FungiDB:H257_15643"/>
<name>A0A3R7A650_APHAT</name>
<gene>
    <name evidence="4" type="ORF">DYB35_012567</name>
</gene>
<dbReference type="VEuPathDB" id="FungiDB:H257_08771"/>
<keyword evidence="2" id="KW-0175">Coiled coil</keyword>
<dbReference type="EMBL" id="QUTG01004854">
    <property type="protein sequence ID" value="RHY87016.1"/>
    <property type="molecule type" value="Genomic_DNA"/>
</dbReference>
<protein>
    <recommendedName>
        <fullName evidence="6">Core-binding (CB) domain-containing protein</fullName>
    </recommendedName>
</protein>
<evidence type="ECO:0000256" key="3">
    <source>
        <dbReference type="SAM" id="MobiDB-lite"/>
    </source>
</evidence>
<dbReference type="GO" id="GO:0003677">
    <property type="term" value="F:DNA binding"/>
    <property type="evidence" value="ECO:0007669"/>
    <property type="project" value="InterPro"/>
</dbReference>